<sequence>MTNYSMDAPICHCWNGGRDRKENLNVFTGAILSS</sequence>
<dbReference type="EMBL" id="GBRH01167786">
    <property type="protein sequence ID" value="JAE30110.1"/>
    <property type="molecule type" value="Transcribed_RNA"/>
</dbReference>
<evidence type="ECO:0000313" key="1">
    <source>
        <dbReference type="EMBL" id="JAE30110.1"/>
    </source>
</evidence>
<organism evidence="1">
    <name type="scientific">Arundo donax</name>
    <name type="common">Giant reed</name>
    <name type="synonym">Donax arundinaceus</name>
    <dbReference type="NCBI Taxonomy" id="35708"/>
    <lineage>
        <taxon>Eukaryota</taxon>
        <taxon>Viridiplantae</taxon>
        <taxon>Streptophyta</taxon>
        <taxon>Embryophyta</taxon>
        <taxon>Tracheophyta</taxon>
        <taxon>Spermatophyta</taxon>
        <taxon>Magnoliopsida</taxon>
        <taxon>Liliopsida</taxon>
        <taxon>Poales</taxon>
        <taxon>Poaceae</taxon>
        <taxon>PACMAD clade</taxon>
        <taxon>Arundinoideae</taxon>
        <taxon>Arundineae</taxon>
        <taxon>Arundo</taxon>
    </lineage>
</organism>
<protein>
    <submittedName>
        <fullName evidence="1">Uncharacterized protein</fullName>
    </submittedName>
</protein>
<reference evidence="1" key="2">
    <citation type="journal article" date="2015" name="Data Brief">
        <title>Shoot transcriptome of the giant reed, Arundo donax.</title>
        <authorList>
            <person name="Barrero R.A."/>
            <person name="Guerrero F.D."/>
            <person name="Moolhuijzen P."/>
            <person name="Goolsby J.A."/>
            <person name="Tidwell J."/>
            <person name="Bellgard S.E."/>
            <person name="Bellgard M.I."/>
        </authorList>
    </citation>
    <scope>NUCLEOTIDE SEQUENCE</scope>
    <source>
        <tissue evidence="1">Shoot tissue taken approximately 20 cm above the soil surface</tissue>
    </source>
</reference>
<dbReference type="AlphaFoldDB" id="A0A0A9GYS4"/>
<proteinExistence type="predicted"/>
<accession>A0A0A9GYS4</accession>
<reference evidence="1" key="1">
    <citation type="submission" date="2014-09" db="EMBL/GenBank/DDBJ databases">
        <authorList>
            <person name="Magalhaes I.L.F."/>
            <person name="Oliveira U."/>
            <person name="Santos F.R."/>
            <person name="Vidigal T.H.D.A."/>
            <person name="Brescovit A.D."/>
            <person name="Santos A.J."/>
        </authorList>
    </citation>
    <scope>NUCLEOTIDE SEQUENCE</scope>
    <source>
        <tissue evidence="1">Shoot tissue taken approximately 20 cm above the soil surface</tissue>
    </source>
</reference>
<name>A0A0A9GYS4_ARUDO</name>